<dbReference type="Pfam" id="PF13469">
    <property type="entry name" value="Sulfotransfer_3"/>
    <property type="match status" value="1"/>
</dbReference>
<protein>
    <submittedName>
        <fullName evidence="2">Sulfotransferase domain protein</fullName>
    </submittedName>
</protein>
<dbReference type="InterPro" id="IPR027417">
    <property type="entry name" value="P-loop_NTPase"/>
</dbReference>
<comment type="caution">
    <text evidence="2">The sequence shown here is derived from an EMBL/GenBank/DDBJ whole genome shotgun (WGS) entry which is preliminary data.</text>
</comment>
<sequence>MRSVRVARIGRDAVKEVLLSEAAGKEPGVWKKTDVSVKTDRSRISFNLLGEESRVPFSQMSSQFPFFVVGCPRSGTTFLQVLLNRHPHAWVPPELKLFFLYHGCPRWVRRKTLRRIESDCSVAFPADMLRGDRRVDEIYAYLHRLYPSHGTDRNRVSTTDVGHAPQQQCLLGDKTPEYSYRLDWIDEVFPDSRWIFVVRDPRDVALSLTGVPWLRTSVRGAALLWDRTQRRLLDAAERWPRRICWVRFERLVTRPEQELADALTFLGLSADESILSTLQRPSVHDASCFPERERAWKQTALNPPDLARVSAWRRNRAAIAEPVERVCGQTMDRIGYDRVATNGGGCSMTDLIAANASLARSLIGLPPAVWCSEMAYRLRDGRGIFNRSALINRSVSQACSS</sequence>
<dbReference type="GO" id="GO:0008476">
    <property type="term" value="F:protein-tyrosine sulfotransferase activity"/>
    <property type="evidence" value="ECO:0007669"/>
    <property type="project" value="InterPro"/>
</dbReference>
<dbReference type="Gene3D" id="3.40.50.300">
    <property type="entry name" value="P-loop containing nucleotide triphosphate hydrolases"/>
    <property type="match status" value="1"/>
</dbReference>
<dbReference type="Proteomes" id="UP000316476">
    <property type="component" value="Unassembled WGS sequence"/>
</dbReference>
<dbReference type="EMBL" id="SJPZ01000002">
    <property type="protein sequence ID" value="TWU63181.1"/>
    <property type="molecule type" value="Genomic_DNA"/>
</dbReference>
<evidence type="ECO:0000313" key="2">
    <source>
        <dbReference type="EMBL" id="TWU63181.1"/>
    </source>
</evidence>
<accession>A0A5C6FSP3</accession>
<evidence type="ECO:0000313" key="3">
    <source>
        <dbReference type="Proteomes" id="UP000316476"/>
    </source>
</evidence>
<keyword evidence="1 2" id="KW-0808">Transferase</keyword>
<name>A0A5C6FSP3_9PLAN</name>
<dbReference type="PANTHER" id="PTHR12788:SF10">
    <property type="entry name" value="PROTEIN-TYROSINE SULFOTRANSFERASE"/>
    <property type="match status" value="1"/>
</dbReference>
<gene>
    <name evidence="2" type="ORF">V7x_49210</name>
</gene>
<dbReference type="PANTHER" id="PTHR12788">
    <property type="entry name" value="PROTEIN-TYROSINE SULFOTRANSFERASE 2"/>
    <property type="match status" value="1"/>
</dbReference>
<dbReference type="InterPro" id="IPR026634">
    <property type="entry name" value="TPST-like"/>
</dbReference>
<reference evidence="2 3" key="1">
    <citation type="submission" date="2019-02" db="EMBL/GenBank/DDBJ databases">
        <title>Deep-cultivation of Planctomycetes and their phenomic and genomic characterization uncovers novel biology.</title>
        <authorList>
            <person name="Wiegand S."/>
            <person name="Jogler M."/>
            <person name="Boedeker C."/>
            <person name="Pinto D."/>
            <person name="Vollmers J."/>
            <person name="Rivas-Marin E."/>
            <person name="Kohn T."/>
            <person name="Peeters S.H."/>
            <person name="Heuer A."/>
            <person name="Rast P."/>
            <person name="Oberbeckmann S."/>
            <person name="Bunk B."/>
            <person name="Jeske O."/>
            <person name="Meyerdierks A."/>
            <person name="Storesund J.E."/>
            <person name="Kallscheuer N."/>
            <person name="Luecker S."/>
            <person name="Lage O.M."/>
            <person name="Pohl T."/>
            <person name="Merkel B.J."/>
            <person name="Hornburger P."/>
            <person name="Mueller R.-W."/>
            <person name="Bruemmer F."/>
            <person name="Labrenz M."/>
            <person name="Spormann A.M."/>
            <person name="Op Den Camp H."/>
            <person name="Overmann J."/>
            <person name="Amann R."/>
            <person name="Jetten M.S.M."/>
            <person name="Mascher T."/>
            <person name="Medema M.H."/>
            <person name="Devos D.P."/>
            <person name="Kaster A.-K."/>
            <person name="Ovreas L."/>
            <person name="Rohde M."/>
            <person name="Galperin M.Y."/>
            <person name="Jogler C."/>
        </authorList>
    </citation>
    <scope>NUCLEOTIDE SEQUENCE [LARGE SCALE GENOMIC DNA]</scope>
    <source>
        <strain evidence="2 3">V7</strain>
    </source>
</reference>
<organism evidence="2 3">
    <name type="scientific">Crateriforma conspicua</name>
    <dbReference type="NCBI Taxonomy" id="2527996"/>
    <lineage>
        <taxon>Bacteria</taxon>
        <taxon>Pseudomonadati</taxon>
        <taxon>Planctomycetota</taxon>
        <taxon>Planctomycetia</taxon>
        <taxon>Planctomycetales</taxon>
        <taxon>Planctomycetaceae</taxon>
        <taxon>Crateriforma</taxon>
    </lineage>
</organism>
<proteinExistence type="predicted"/>
<dbReference type="SUPFAM" id="SSF52540">
    <property type="entry name" value="P-loop containing nucleoside triphosphate hydrolases"/>
    <property type="match status" value="1"/>
</dbReference>
<dbReference type="AlphaFoldDB" id="A0A5C6FSP3"/>
<evidence type="ECO:0000256" key="1">
    <source>
        <dbReference type="ARBA" id="ARBA00022679"/>
    </source>
</evidence>